<protein>
    <recommendedName>
        <fullName evidence="2">YCII-related domain-containing protein</fullName>
    </recommendedName>
</protein>
<name>A0A7W9J491_9ACTN</name>
<dbReference type="InterPro" id="IPR005545">
    <property type="entry name" value="YCII"/>
</dbReference>
<evidence type="ECO:0000313" key="4">
    <source>
        <dbReference type="Proteomes" id="UP000549971"/>
    </source>
</evidence>
<dbReference type="InterPro" id="IPR011008">
    <property type="entry name" value="Dimeric_a/b-barrel"/>
</dbReference>
<dbReference type="AlphaFoldDB" id="A0A7W9J491"/>
<sequence>MQFALLYYYDPAVAGPTKEELLDWLAFDAAVRKAGVFVHEAGFHSVSRARTVRVRDGKTSSEQGGATGTPVLAGYYLVDVADAEAAEVWAAMIPTASYGAVEVRPIVEY</sequence>
<comment type="caution">
    <text evidence="3">The sequence shown here is derived from an EMBL/GenBank/DDBJ whole genome shotgun (WGS) entry which is preliminary data.</text>
</comment>
<dbReference type="Pfam" id="PF03795">
    <property type="entry name" value="YCII"/>
    <property type="match status" value="1"/>
</dbReference>
<evidence type="ECO:0000313" key="3">
    <source>
        <dbReference type="EMBL" id="MBB5835357.1"/>
    </source>
</evidence>
<dbReference type="SUPFAM" id="SSF54909">
    <property type="entry name" value="Dimeric alpha+beta barrel"/>
    <property type="match status" value="1"/>
</dbReference>
<evidence type="ECO:0000256" key="1">
    <source>
        <dbReference type="ARBA" id="ARBA00007689"/>
    </source>
</evidence>
<accession>A0A7W9J491</accession>
<gene>
    <name evidence="3" type="ORF">HDA39_002091</name>
</gene>
<dbReference type="PANTHER" id="PTHR35174">
    <property type="entry name" value="BLL7171 PROTEIN-RELATED"/>
    <property type="match status" value="1"/>
</dbReference>
<evidence type="ECO:0000259" key="2">
    <source>
        <dbReference type="Pfam" id="PF03795"/>
    </source>
</evidence>
<feature type="domain" description="YCII-related" evidence="2">
    <location>
        <begin position="1"/>
        <end position="108"/>
    </location>
</feature>
<dbReference type="PANTHER" id="PTHR35174:SF3">
    <property type="entry name" value="BLL7171 PROTEIN"/>
    <property type="match status" value="1"/>
</dbReference>
<proteinExistence type="inferred from homology"/>
<reference evidence="3 4" key="1">
    <citation type="submission" date="2020-08" db="EMBL/GenBank/DDBJ databases">
        <title>Sequencing the genomes of 1000 actinobacteria strains.</title>
        <authorList>
            <person name="Klenk H.-P."/>
        </authorList>
    </citation>
    <scope>NUCLEOTIDE SEQUENCE [LARGE SCALE GENOMIC DNA]</scope>
    <source>
        <strain evidence="3 4">DSM 28967</strain>
    </source>
</reference>
<dbReference type="Gene3D" id="3.30.70.1060">
    <property type="entry name" value="Dimeric alpha+beta barrel"/>
    <property type="match status" value="1"/>
</dbReference>
<dbReference type="Proteomes" id="UP000549971">
    <property type="component" value="Unassembled WGS sequence"/>
</dbReference>
<dbReference type="EMBL" id="JACHMY010000001">
    <property type="protein sequence ID" value="MBB5835357.1"/>
    <property type="molecule type" value="Genomic_DNA"/>
</dbReference>
<keyword evidence="4" id="KW-1185">Reference proteome</keyword>
<comment type="similarity">
    <text evidence="1">Belongs to the YciI family.</text>
</comment>
<dbReference type="RefSeq" id="WP_184795022.1">
    <property type="nucleotide sequence ID" value="NZ_JACHMY010000001.1"/>
</dbReference>
<organism evidence="3 4">
    <name type="scientific">Kribbella italica</name>
    <dbReference type="NCBI Taxonomy" id="1540520"/>
    <lineage>
        <taxon>Bacteria</taxon>
        <taxon>Bacillati</taxon>
        <taxon>Actinomycetota</taxon>
        <taxon>Actinomycetes</taxon>
        <taxon>Propionibacteriales</taxon>
        <taxon>Kribbellaceae</taxon>
        <taxon>Kribbella</taxon>
    </lineage>
</organism>